<gene>
    <name evidence="1" type="ORF">CLMAG_25540</name>
</gene>
<dbReference type="OrthoDB" id="164329at2"/>
<dbReference type="NCBIfam" id="NF007714">
    <property type="entry name" value="PRK10410.1-2"/>
    <property type="match status" value="1"/>
</dbReference>
<protein>
    <recommendedName>
        <fullName evidence="3">Nitrous oxide-stimulated promoter</fullName>
    </recommendedName>
</protein>
<dbReference type="EMBL" id="LWAE01000002">
    <property type="protein sequence ID" value="KZL92740.1"/>
    <property type="molecule type" value="Genomic_DNA"/>
</dbReference>
<dbReference type="RefSeq" id="WP_066622425.1">
    <property type="nucleotide sequence ID" value="NZ_FQXL01000021.1"/>
</dbReference>
<dbReference type="PATRIC" id="fig|1121326.3.peg.2558"/>
<name>A0A162TJW9_9CLOT</name>
<evidence type="ECO:0000313" key="2">
    <source>
        <dbReference type="Proteomes" id="UP000076603"/>
    </source>
</evidence>
<dbReference type="AlphaFoldDB" id="A0A162TJW9"/>
<keyword evidence="2" id="KW-1185">Reference proteome</keyword>
<dbReference type="Proteomes" id="UP000076603">
    <property type="component" value="Unassembled WGS sequence"/>
</dbReference>
<dbReference type="Pfam" id="PF11756">
    <property type="entry name" value="YgbA_NO"/>
    <property type="match status" value="1"/>
</dbReference>
<organism evidence="1 2">
    <name type="scientific">Clostridium magnum DSM 2767</name>
    <dbReference type="NCBI Taxonomy" id="1121326"/>
    <lineage>
        <taxon>Bacteria</taxon>
        <taxon>Bacillati</taxon>
        <taxon>Bacillota</taxon>
        <taxon>Clostridia</taxon>
        <taxon>Eubacteriales</taxon>
        <taxon>Clostridiaceae</taxon>
        <taxon>Clostridium</taxon>
    </lineage>
</organism>
<sequence>MKKSRRVLEKEIFDKITIIYCKGNNHSVIPCSRCKEIMNYAHLRINSCTFGDDKKFCSKCTVHCFKPDMRENVKKIMRYSGPRIIFYHPIMAMKHLLSK</sequence>
<accession>A0A162TJW9</accession>
<comment type="caution">
    <text evidence="1">The sequence shown here is derived from an EMBL/GenBank/DDBJ whole genome shotgun (WGS) entry which is preliminary data.</text>
</comment>
<dbReference type="InterPro" id="IPR020483">
    <property type="entry name" value="Uncharacterised_YgbA"/>
</dbReference>
<evidence type="ECO:0000313" key="1">
    <source>
        <dbReference type="EMBL" id="KZL92740.1"/>
    </source>
</evidence>
<reference evidence="1 2" key="1">
    <citation type="submission" date="2016-04" db="EMBL/GenBank/DDBJ databases">
        <title>Genome sequence of Clostridium magnum DSM 2767.</title>
        <authorList>
            <person name="Poehlein A."/>
            <person name="Uhlig R."/>
            <person name="Fischer R."/>
            <person name="Bahl H."/>
            <person name="Daniel R."/>
        </authorList>
    </citation>
    <scope>NUCLEOTIDE SEQUENCE [LARGE SCALE GENOMIC DNA]</scope>
    <source>
        <strain evidence="1 2">DSM 2767</strain>
    </source>
</reference>
<evidence type="ECO:0008006" key="3">
    <source>
        <dbReference type="Google" id="ProtNLM"/>
    </source>
</evidence>
<dbReference type="STRING" id="1121326.CLMAG_25540"/>
<proteinExistence type="predicted"/>